<keyword evidence="2" id="KW-1185">Reference proteome</keyword>
<dbReference type="RefSeq" id="WP_110715775.1">
    <property type="nucleotide sequence ID" value="NZ_PGFS01000001.1"/>
</dbReference>
<dbReference type="Gene3D" id="3.30.70.2540">
    <property type="entry name" value="CRISPR-associated endoribonuclease Cas6/Csy4"/>
    <property type="match status" value="1"/>
</dbReference>
<dbReference type="Pfam" id="PF09618">
    <property type="entry name" value="Cas_Csy4"/>
    <property type="match status" value="1"/>
</dbReference>
<comment type="caution">
    <text evidence="1">The sequence shown here is derived from an EMBL/GenBank/DDBJ whole genome shotgun (WGS) entry which is preliminary data.</text>
</comment>
<name>A0ABT6I2N0_9GAMM</name>
<dbReference type="EMBL" id="PGFS01000001">
    <property type="protein sequence ID" value="MDH4571937.1"/>
    <property type="molecule type" value="Genomic_DNA"/>
</dbReference>
<dbReference type="InterPro" id="IPR013396">
    <property type="entry name" value="CRISPR-assoc_prot_Csy4"/>
</dbReference>
<dbReference type="CDD" id="cd09739">
    <property type="entry name" value="Cas6_I-F"/>
    <property type="match status" value="1"/>
</dbReference>
<reference evidence="1" key="1">
    <citation type="journal article" date="2015" name="Antonie Van Leeuwenhoek">
        <title>Comparative 16S rRNA signatures and multilocus sequence analysis for the genus Salinicola and description of Salinicola acroporae sp. nov., isolated from coral Acropora digitifera.</title>
        <authorList>
            <person name="Lepcha R.T."/>
            <person name="Poddar A."/>
            <person name="Schumann P."/>
            <person name="Das S.K."/>
        </authorList>
    </citation>
    <scope>NUCLEOTIDE SEQUENCE</scope>
    <source>
        <strain evidence="1">S4-41</strain>
    </source>
</reference>
<evidence type="ECO:0000313" key="2">
    <source>
        <dbReference type="Proteomes" id="UP001162135"/>
    </source>
</evidence>
<organism evidence="1 2">
    <name type="scientific">Salinicola acroporae</name>
    <dbReference type="NCBI Taxonomy" id="1541440"/>
    <lineage>
        <taxon>Bacteria</taxon>
        <taxon>Pseudomonadati</taxon>
        <taxon>Pseudomonadota</taxon>
        <taxon>Gammaproteobacteria</taxon>
        <taxon>Oceanospirillales</taxon>
        <taxon>Halomonadaceae</taxon>
        <taxon>Salinicola</taxon>
    </lineage>
</organism>
<dbReference type="NCBIfam" id="TIGR02563">
    <property type="entry name" value="cas_Csy4"/>
    <property type="match status" value="1"/>
</dbReference>
<dbReference type="Proteomes" id="UP001162135">
    <property type="component" value="Unassembled WGS sequence"/>
</dbReference>
<sequence length="189" mass="21538">MDHYIDLRLRPDPDFPPSMLMGALYGRLHRALFDQDANDIGVSFPDHKTGVRARTPGDRLRLHGKHQSLTQLMVQPWLNGMRELVETGDILPVPDGVLHRVVRRRQFKTGNDSQVKRYARRHAIDLEEARARFASSSEPRITLPFVSLNSRSSQQRFALFIEHGEPQPTPADGSFNQYGLSQGATIPWF</sequence>
<protein>
    <submittedName>
        <fullName evidence="1">Type I-F CRISPR-associated endoribonuclease Cas6/Csy4</fullName>
    </submittedName>
</protein>
<accession>A0ABT6I2N0</accession>
<dbReference type="InterPro" id="IPR042564">
    <property type="entry name" value="CRISPR-Cas6/Csy4_sf"/>
</dbReference>
<reference evidence="1" key="2">
    <citation type="submission" date="2017-11" db="EMBL/GenBank/DDBJ databases">
        <authorList>
            <person name="Das S.K."/>
        </authorList>
    </citation>
    <scope>NUCLEOTIDE SEQUENCE</scope>
    <source>
        <strain evidence="1">S4-41</strain>
    </source>
</reference>
<proteinExistence type="predicted"/>
<evidence type="ECO:0000313" key="1">
    <source>
        <dbReference type="EMBL" id="MDH4571937.1"/>
    </source>
</evidence>
<gene>
    <name evidence="1" type="primary">cas6f</name>
    <name evidence="1" type="ORF">CUR86_05270</name>
</gene>